<gene>
    <name evidence="1" type="ORF">NSPZN2_100028</name>
</gene>
<protein>
    <submittedName>
        <fullName evidence="1">Uncharacterized protein</fullName>
    </submittedName>
</protein>
<comment type="caution">
    <text evidence="1">The sequence shown here is derived from an EMBL/GenBank/DDBJ whole genome shotgun (WGS) entry which is preliminary data.</text>
</comment>
<keyword evidence="2" id="KW-1185">Reference proteome</keyword>
<dbReference type="Proteomes" id="UP000675880">
    <property type="component" value="Unassembled WGS sequence"/>
</dbReference>
<sequence>MKSSLLIYTGALSLVLAGSPVFGNPALLPKHPGYPMGKASDPVNGQSLANDPGRTNASGESALIGAAAFDERHVSQKLSSNDQNLRVLEKPGAGVLPKVQGPNIVIDPPVKEATKVQASPQ</sequence>
<accession>A0ABM8QZ79</accession>
<name>A0ABM8QZ79_9BACT</name>
<proteinExistence type="predicted"/>
<evidence type="ECO:0000313" key="2">
    <source>
        <dbReference type="Proteomes" id="UP000675880"/>
    </source>
</evidence>
<dbReference type="RefSeq" id="WP_213041416.1">
    <property type="nucleotide sequence ID" value="NZ_CAJNBJ010000002.1"/>
</dbReference>
<organism evidence="1 2">
    <name type="scientific">Nitrospira defluvii</name>
    <dbReference type="NCBI Taxonomy" id="330214"/>
    <lineage>
        <taxon>Bacteria</taxon>
        <taxon>Pseudomonadati</taxon>
        <taxon>Nitrospirota</taxon>
        <taxon>Nitrospiria</taxon>
        <taxon>Nitrospirales</taxon>
        <taxon>Nitrospiraceae</taxon>
        <taxon>Nitrospira</taxon>
    </lineage>
</organism>
<dbReference type="EMBL" id="CAJNBJ010000002">
    <property type="protein sequence ID" value="CAE6724466.1"/>
    <property type="molecule type" value="Genomic_DNA"/>
</dbReference>
<reference evidence="1 2" key="1">
    <citation type="submission" date="2021-02" db="EMBL/GenBank/DDBJ databases">
        <authorList>
            <person name="Han P."/>
        </authorList>
    </citation>
    <scope>NUCLEOTIDE SEQUENCE [LARGE SCALE GENOMIC DNA]</scope>
    <source>
        <strain evidence="1">Candidatus Nitrospira sp. ZN2</strain>
    </source>
</reference>
<evidence type="ECO:0000313" key="1">
    <source>
        <dbReference type="EMBL" id="CAE6724466.1"/>
    </source>
</evidence>